<dbReference type="GO" id="GO:0008652">
    <property type="term" value="P:amino acid biosynthetic process"/>
    <property type="evidence" value="ECO:0007669"/>
    <property type="project" value="UniProtKB-KW"/>
</dbReference>
<dbReference type="AlphaFoldDB" id="A0A1T4S950"/>
<comment type="catalytic activity">
    <reaction evidence="1 8">
        <text>3-dehydroquinate = 3-dehydroshikimate + H2O</text>
        <dbReference type="Rhea" id="RHEA:21096"/>
        <dbReference type="ChEBI" id="CHEBI:15377"/>
        <dbReference type="ChEBI" id="CHEBI:16630"/>
        <dbReference type="ChEBI" id="CHEBI:32364"/>
        <dbReference type="EC" id="4.2.1.10"/>
    </reaction>
</comment>
<dbReference type="Proteomes" id="UP000189933">
    <property type="component" value="Unassembled WGS sequence"/>
</dbReference>
<dbReference type="CDD" id="cd00466">
    <property type="entry name" value="DHQase_II"/>
    <property type="match status" value="1"/>
</dbReference>
<dbReference type="PANTHER" id="PTHR21272">
    <property type="entry name" value="CATABOLIC 3-DEHYDROQUINASE"/>
    <property type="match status" value="1"/>
</dbReference>
<sequence>MKKVLVLNGPNLNLLGIREPGVYGETTLVEINRMMEKLGRQFGLELEFFQSNHEGSLIDRIHQAYGRCQAIIINPGALTHYSFALRDALKAVNLPVVEVHLTNIHAREHFRQLSVIADVAAGTICGFGPESYMLAVQAVAALLAKEENQ</sequence>
<feature type="active site" description="Proton donor" evidence="8 9">
    <location>
        <position position="100"/>
    </location>
</feature>
<evidence type="ECO:0000256" key="11">
    <source>
        <dbReference type="PIRSR" id="PIRSR001399-3"/>
    </source>
</evidence>
<dbReference type="InterPro" id="IPR001874">
    <property type="entry name" value="DHquinase_II"/>
</dbReference>
<dbReference type="InterPro" id="IPR036441">
    <property type="entry name" value="DHquinase_II_sf"/>
</dbReference>
<dbReference type="PANTHER" id="PTHR21272:SF3">
    <property type="entry name" value="CATABOLIC 3-DEHYDROQUINASE"/>
    <property type="match status" value="1"/>
</dbReference>
<gene>
    <name evidence="8" type="primary">aroQ</name>
    <name evidence="12" type="ORF">SAMN02745885_02524</name>
</gene>
<evidence type="ECO:0000256" key="6">
    <source>
        <dbReference type="ARBA" id="ARBA00023141"/>
    </source>
</evidence>
<feature type="binding site" evidence="8 10">
    <location>
        <position position="80"/>
    </location>
    <ligand>
        <name>substrate</name>
    </ligand>
</feature>
<evidence type="ECO:0000256" key="5">
    <source>
        <dbReference type="ARBA" id="ARBA00012060"/>
    </source>
</evidence>
<feature type="active site" description="Proton acceptor" evidence="8 9">
    <location>
        <position position="23"/>
    </location>
</feature>
<evidence type="ECO:0000256" key="3">
    <source>
        <dbReference type="ARBA" id="ARBA00011037"/>
    </source>
</evidence>
<dbReference type="NCBIfam" id="NF003807">
    <property type="entry name" value="PRK05395.1-4"/>
    <property type="match status" value="1"/>
</dbReference>
<feature type="binding site" evidence="8 10">
    <location>
        <position position="111"/>
    </location>
    <ligand>
        <name>substrate</name>
    </ligand>
</feature>
<proteinExistence type="inferred from homology"/>
<reference evidence="13" key="1">
    <citation type="submission" date="2017-02" db="EMBL/GenBank/DDBJ databases">
        <authorList>
            <person name="Varghese N."/>
            <person name="Submissions S."/>
        </authorList>
    </citation>
    <scope>NUCLEOTIDE SEQUENCE [LARGE SCALE GENOMIC DNA]</scope>
    <source>
        <strain evidence="13">DSM 16521</strain>
    </source>
</reference>
<dbReference type="OrthoDB" id="9790793at2"/>
<dbReference type="RefSeq" id="WP_078666492.1">
    <property type="nucleotide sequence ID" value="NZ_FUXM01000047.1"/>
</dbReference>
<dbReference type="HAMAP" id="MF_00169">
    <property type="entry name" value="AroQ"/>
    <property type="match status" value="1"/>
</dbReference>
<organism evidence="12 13">
    <name type="scientific">Carboxydocella sporoproducens DSM 16521</name>
    <dbReference type="NCBI Taxonomy" id="1121270"/>
    <lineage>
        <taxon>Bacteria</taxon>
        <taxon>Bacillati</taxon>
        <taxon>Bacillota</taxon>
        <taxon>Clostridia</taxon>
        <taxon>Eubacteriales</taxon>
        <taxon>Clostridiales Family XVI. Incertae Sedis</taxon>
        <taxon>Carboxydocella</taxon>
    </lineage>
</organism>
<feature type="binding site" evidence="8 10">
    <location>
        <position position="74"/>
    </location>
    <ligand>
        <name>substrate</name>
    </ligand>
</feature>
<evidence type="ECO:0000256" key="7">
    <source>
        <dbReference type="ARBA" id="ARBA00023239"/>
    </source>
</evidence>
<protein>
    <recommendedName>
        <fullName evidence="5 8">3-dehydroquinate dehydratase</fullName>
        <shortName evidence="8">3-dehydroquinase</shortName>
        <ecNumber evidence="5 8">4.2.1.10</ecNumber>
    </recommendedName>
    <alternativeName>
        <fullName evidence="8">Type II DHQase</fullName>
    </alternativeName>
</protein>
<dbReference type="PIRSF" id="PIRSF001399">
    <property type="entry name" value="DHquinase_II"/>
    <property type="match status" value="1"/>
</dbReference>
<keyword evidence="6 8" id="KW-0057">Aromatic amino acid biosynthesis</keyword>
<evidence type="ECO:0000256" key="1">
    <source>
        <dbReference type="ARBA" id="ARBA00001864"/>
    </source>
</evidence>
<keyword evidence="13" id="KW-1185">Reference proteome</keyword>
<comment type="subunit">
    <text evidence="4 8">Homododecamer.</text>
</comment>
<dbReference type="SUPFAM" id="SSF52304">
    <property type="entry name" value="Type II 3-dehydroquinate dehydratase"/>
    <property type="match status" value="1"/>
</dbReference>
<dbReference type="GO" id="GO:0003855">
    <property type="term" value="F:3-dehydroquinate dehydratase activity"/>
    <property type="evidence" value="ECO:0007669"/>
    <property type="project" value="UniProtKB-UniRule"/>
</dbReference>
<name>A0A1T4S950_9FIRM</name>
<evidence type="ECO:0000313" key="13">
    <source>
        <dbReference type="Proteomes" id="UP000189933"/>
    </source>
</evidence>
<dbReference type="GO" id="GO:0009073">
    <property type="term" value="P:aromatic amino acid family biosynthetic process"/>
    <property type="evidence" value="ECO:0007669"/>
    <property type="project" value="UniProtKB-KW"/>
</dbReference>
<feature type="binding site" evidence="8 10">
    <location>
        <position position="87"/>
    </location>
    <ligand>
        <name>substrate</name>
    </ligand>
</feature>
<dbReference type="GO" id="GO:0019631">
    <property type="term" value="P:quinate catabolic process"/>
    <property type="evidence" value="ECO:0007669"/>
    <property type="project" value="TreeGrafter"/>
</dbReference>
<dbReference type="UniPathway" id="UPA00053">
    <property type="reaction ID" value="UER00086"/>
</dbReference>
<dbReference type="InterPro" id="IPR018509">
    <property type="entry name" value="DHquinase_II_CS"/>
</dbReference>
<dbReference type="PROSITE" id="PS01029">
    <property type="entry name" value="DEHYDROQUINASE_II"/>
    <property type="match status" value="1"/>
</dbReference>
<comment type="function">
    <text evidence="8">Catalyzes a trans-dehydration via an enolate intermediate.</text>
</comment>
<evidence type="ECO:0000256" key="10">
    <source>
        <dbReference type="PIRSR" id="PIRSR001399-2"/>
    </source>
</evidence>
<dbReference type="Gene3D" id="3.40.50.9100">
    <property type="entry name" value="Dehydroquinase, class II"/>
    <property type="match status" value="1"/>
</dbReference>
<keyword evidence="8" id="KW-0028">Amino-acid biosynthesis</keyword>
<evidence type="ECO:0000313" key="12">
    <source>
        <dbReference type="EMBL" id="SKA24764.1"/>
    </source>
</evidence>
<dbReference type="GO" id="GO:0009423">
    <property type="term" value="P:chorismate biosynthetic process"/>
    <property type="evidence" value="ECO:0007669"/>
    <property type="project" value="UniProtKB-UniRule"/>
</dbReference>
<evidence type="ECO:0000256" key="4">
    <source>
        <dbReference type="ARBA" id="ARBA00011193"/>
    </source>
</evidence>
<dbReference type="EC" id="4.2.1.10" evidence="5 8"/>
<keyword evidence="7 8" id="KW-0456">Lyase</keyword>
<dbReference type="NCBIfam" id="NF003806">
    <property type="entry name" value="PRK05395.1-3"/>
    <property type="match status" value="1"/>
</dbReference>
<evidence type="ECO:0000256" key="8">
    <source>
        <dbReference type="HAMAP-Rule" id="MF_00169"/>
    </source>
</evidence>
<comment type="pathway">
    <text evidence="2 8">Metabolic intermediate biosynthesis; chorismate biosynthesis; chorismate from D-erythrose 4-phosphate and phosphoenolpyruvate: step 3/7.</text>
</comment>
<evidence type="ECO:0000256" key="2">
    <source>
        <dbReference type="ARBA" id="ARBA00004902"/>
    </source>
</evidence>
<feature type="binding site" evidence="8 10">
    <location>
        <begin position="101"/>
        <end position="102"/>
    </location>
    <ligand>
        <name>substrate</name>
    </ligand>
</feature>
<comment type="similarity">
    <text evidence="3 8">Belongs to the type-II 3-dehydroquinase family.</text>
</comment>
<evidence type="ECO:0000256" key="9">
    <source>
        <dbReference type="PIRSR" id="PIRSR001399-1"/>
    </source>
</evidence>
<dbReference type="NCBIfam" id="TIGR01088">
    <property type="entry name" value="aroQ"/>
    <property type="match status" value="1"/>
</dbReference>
<accession>A0A1T4S950</accession>
<dbReference type="EMBL" id="FUXM01000047">
    <property type="protein sequence ID" value="SKA24764.1"/>
    <property type="molecule type" value="Genomic_DNA"/>
</dbReference>
<feature type="site" description="Transition state stabilizer" evidence="8 11">
    <location>
        <position position="18"/>
    </location>
</feature>
<dbReference type="NCBIfam" id="NF003805">
    <property type="entry name" value="PRK05395.1-2"/>
    <property type="match status" value="1"/>
</dbReference>
<dbReference type="Pfam" id="PF01220">
    <property type="entry name" value="DHquinase_II"/>
    <property type="match status" value="1"/>
</dbReference>